<evidence type="ECO:0000256" key="2">
    <source>
        <dbReference type="ARBA" id="ARBA00023125"/>
    </source>
</evidence>
<evidence type="ECO:0000313" key="5">
    <source>
        <dbReference type="EMBL" id="PTX54635.1"/>
    </source>
</evidence>
<dbReference type="InterPro" id="IPR000835">
    <property type="entry name" value="HTH_MarR-typ"/>
</dbReference>
<dbReference type="InterPro" id="IPR036388">
    <property type="entry name" value="WH-like_DNA-bd_sf"/>
</dbReference>
<dbReference type="SMART" id="SM00347">
    <property type="entry name" value="HTH_MARR"/>
    <property type="match status" value="1"/>
</dbReference>
<dbReference type="Pfam" id="PF01047">
    <property type="entry name" value="MarR"/>
    <property type="match status" value="1"/>
</dbReference>
<protein>
    <submittedName>
        <fullName evidence="5">DNA-binding MarR family transcriptional regulator</fullName>
    </submittedName>
</protein>
<dbReference type="GO" id="GO:0006950">
    <property type="term" value="P:response to stress"/>
    <property type="evidence" value="ECO:0007669"/>
    <property type="project" value="TreeGrafter"/>
</dbReference>
<dbReference type="SUPFAM" id="SSF46785">
    <property type="entry name" value="Winged helix' DNA-binding domain"/>
    <property type="match status" value="1"/>
</dbReference>
<dbReference type="Proteomes" id="UP000243978">
    <property type="component" value="Unassembled WGS sequence"/>
</dbReference>
<dbReference type="EMBL" id="QBKS01000002">
    <property type="protein sequence ID" value="PTX54635.1"/>
    <property type="molecule type" value="Genomic_DNA"/>
</dbReference>
<keyword evidence="1" id="KW-0805">Transcription regulation</keyword>
<dbReference type="GO" id="GO:0003700">
    <property type="term" value="F:DNA-binding transcription factor activity"/>
    <property type="evidence" value="ECO:0007669"/>
    <property type="project" value="InterPro"/>
</dbReference>
<gene>
    <name evidence="5" type="ORF">C8N43_3452</name>
</gene>
<evidence type="ECO:0000256" key="3">
    <source>
        <dbReference type="ARBA" id="ARBA00023163"/>
    </source>
</evidence>
<dbReference type="PANTHER" id="PTHR33164">
    <property type="entry name" value="TRANSCRIPTIONAL REGULATOR, MARR FAMILY"/>
    <property type="match status" value="1"/>
</dbReference>
<evidence type="ECO:0000256" key="1">
    <source>
        <dbReference type="ARBA" id="ARBA00023015"/>
    </source>
</evidence>
<dbReference type="InterPro" id="IPR036390">
    <property type="entry name" value="WH_DNA-bd_sf"/>
</dbReference>
<sequence>MTKQPRTNLDRVNARQLEQNRNLFGRLSAASLASRVQAQRMLKSAGELSITEWRVLWDLAEAGPLTVTEMAAIQRTDHALISRAVPGMVRKGYVTTSISEADRRQSLIALTGYGHQVFERTSLVMSARRAALSRTFSEKELNTFIELIDRFEAFVEAPLSENLSIEVAQ</sequence>
<comment type="caution">
    <text evidence="5">The sequence shown here is derived from an EMBL/GenBank/DDBJ whole genome shotgun (WGS) entry which is preliminary data.</text>
</comment>
<organism evidence="5 6">
    <name type="scientific">Litoreibacter ponti</name>
    <dbReference type="NCBI Taxonomy" id="1510457"/>
    <lineage>
        <taxon>Bacteria</taxon>
        <taxon>Pseudomonadati</taxon>
        <taxon>Pseudomonadota</taxon>
        <taxon>Alphaproteobacteria</taxon>
        <taxon>Rhodobacterales</taxon>
        <taxon>Roseobacteraceae</taxon>
        <taxon>Litoreibacter</taxon>
    </lineage>
</organism>
<dbReference type="GO" id="GO:0003677">
    <property type="term" value="F:DNA binding"/>
    <property type="evidence" value="ECO:0007669"/>
    <property type="project" value="UniProtKB-KW"/>
</dbReference>
<evidence type="ECO:0000313" key="6">
    <source>
        <dbReference type="Proteomes" id="UP000243978"/>
    </source>
</evidence>
<dbReference type="PROSITE" id="PS50995">
    <property type="entry name" value="HTH_MARR_2"/>
    <property type="match status" value="1"/>
</dbReference>
<keyword evidence="3" id="KW-0804">Transcription</keyword>
<name>A0A2T6BEZ6_9RHOB</name>
<dbReference type="PANTHER" id="PTHR33164:SF43">
    <property type="entry name" value="HTH-TYPE TRANSCRIPTIONAL REPRESSOR YETL"/>
    <property type="match status" value="1"/>
</dbReference>
<accession>A0A2T6BEZ6</accession>
<dbReference type="InterPro" id="IPR039422">
    <property type="entry name" value="MarR/SlyA-like"/>
</dbReference>
<reference evidence="5 6" key="1">
    <citation type="submission" date="2018-04" db="EMBL/GenBank/DDBJ databases">
        <title>Genomic Encyclopedia of Archaeal and Bacterial Type Strains, Phase II (KMG-II): from individual species to whole genera.</title>
        <authorList>
            <person name="Goeker M."/>
        </authorList>
    </citation>
    <scope>NUCLEOTIDE SEQUENCE [LARGE SCALE GENOMIC DNA]</scope>
    <source>
        <strain evidence="5 6">DSM 100977</strain>
    </source>
</reference>
<keyword evidence="6" id="KW-1185">Reference proteome</keyword>
<evidence type="ECO:0000259" key="4">
    <source>
        <dbReference type="PROSITE" id="PS50995"/>
    </source>
</evidence>
<dbReference type="Gene3D" id="1.10.10.10">
    <property type="entry name" value="Winged helix-like DNA-binding domain superfamily/Winged helix DNA-binding domain"/>
    <property type="match status" value="1"/>
</dbReference>
<dbReference type="InterPro" id="IPR023187">
    <property type="entry name" value="Tscrpt_reg_MarR-type_CS"/>
</dbReference>
<dbReference type="PROSITE" id="PS01117">
    <property type="entry name" value="HTH_MARR_1"/>
    <property type="match status" value="1"/>
</dbReference>
<feature type="domain" description="HTH marR-type" evidence="4">
    <location>
        <begin position="20"/>
        <end position="153"/>
    </location>
</feature>
<keyword evidence="2 5" id="KW-0238">DNA-binding</keyword>
<dbReference type="AlphaFoldDB" id="A0A2T6BEZ6"/>
<proteinExistence type="predicted"/>